<comment type="caution">
    <text evidence="2">The sequence shown here is derived from an EMBL/GenBank/DDBJ whole genome shotgun (WGS) entry which is preliminary data.</text>
</comment>
<dbReference type="STRING" id="561184.SAMN05216376_1153"/>
<protein>
    <submittedName>
        <fullName evidence="2">Putative outer membrane protein, OmpA family</fullName>
    </submittedName>
</protein>
<dbReference type="AlphaFoldDB" id="A0A0B3RTN1"/>
<accession>A0A0B3RTN1</accession>
<feature type="compositionally biased region" description="Basic and acidic residues" evidence="1">
    <location>
        <begin position="24"/>
        <end position="47"/>
    </location>
</feature>
<evidence type="ECO:0000256" key="1">
    <source>
        <dbReference type="SAM" id="MobiDB-lite"/>
    </source>
</evidence>
<organism evidence="2 3">
    <name type="scientific">Mameliella alba</name>
    <dbReference type="NCBI Taxonomy" id="561184"/>
    <lineage>
        <taxon>Bacteria</taxon>
        <taxon>Pseudomonadati</taxon>
        <taxon>Pseudomonadota</taxon>
        <taxon>Alphaproteobacteria</taxon>
        <taxon>Rhodobacterales</taxon>
        <taxon>Roseobacteraceae</taxon>
        <taxon>Mameliella</taxon>
    </lineage>
</organism>
<name>A0A0B3RTN1_9RHOB</name>
<dbReference type="EMBL" id="JSUQ01000017">
    <property type="protein sequence ID" value="KHQ51392.1"/>
    <property type="molecule type" value="Genomic_DNA"/>
</dbReference>
<reference evidence="2 3" key="1">
    <citation type="submission" date="2014-10" db="EMBL/GenBank/DDBJ databases">
        <title>Genome sequence of Ponticoccus sp. strain UMTAT08 isolated from clonal culture of toxic dinoflagellate Alexandrium tamiyavanichii.</title>
        <authorList>
            <person name="Gan H.Y."/>
            <person name="Muhd D.-D."/>
            <person name="Mohd Noor M.E."/>
            <person name="Yeong Y.S."/>
            <person name="Usup G."/>
        </authorList>
    </citation>
    <scope>NUCLEOTIDE SEQUENCE [LARGE SCALE GENOMIC DNA]</scope>
    <source>
        <strain evidence="2 3">UMTAT08</strain>
    </source>
</reference>
<dbReference type="RefSeq" id="WP_043144560.1">
    <property type="nucleotide sequence ID" value="NZ_JSUQ01000017.1"/>
</dbReference>
<evidence type="ECO:0000313" key="2">
    <source>
        <dbReference type="EMBL" id="KHQ51392.1"/>
    </source>
</evidence>
<evidence type="ECO:0000313" key="3">
    <source>
        <dbReference type="Proteomes" id="UP000030960"/>
    </source>
</evidence>
<dbReference type="Proteomes" id="UP000030960">
    <property type="component" value="Unassembled WGS sequence"/>
</dbReference>
<sequence length="128" mass="13330">MQVTATPLLTAPQVTGHPQGLPDVPRDPASETRVKPIADARDPEAGLREGQAPAKFWRAVNGEPDPDANTAPPSIMQIAISRMLEEQAPPTTVAEATESAADTGANPGESRSDEQAARTAGPADGQRD</sequence>
<proteinExistence type="predicted"/>
<gene>
    <name evidence="2" type="ORF">OA50_03887</name>
</gene>
<feature type="region of interest" description="Disordered" evidence="1">
    <location>
        <begin position="1"/>
        <end position="128"/>
    </location>
</feature>
<dbReference type="OrthoDB" id="7874994at2"/>
<keyword evidence="3" id="KW-1185">Reference proteome</keyword>